<organism evidence="2 3">
    <name type="scientific">Maricaulis maris (strain MCS10)</name>
    <name type="common">Caulobacter maris</name>
    <dbReference type="NCBI Taxonomy" id="394221"/>
    <lineage>
        <taxon>Bacteria</taxon>
        <taxon>Pseudomonadati</taxon>
        <taxon>Pseudomonadota</taxon>
        <taxon>Alphaproteobacteria</taxon>
        <taxon>Maricaulales</taxon>
        <taxon>Maricaulaceae</taxon>
        <taxon>Maricaulis</taxon>
    </lineage>
</organism>
<dbReference type="EMBL" id="CP000449">
    <property type="protein sequence ID" value="ABI66576.1"/>
    <property type="molecule type" value="Genomic_DNA"/>
</dbReference>
<name>Q0AMB7_MARMM</name>
<dbReference type="RefSeq" id="WP_011644221.1">
    <property type="nucleotide sequence ID" value="NC_008347.1"/>
</dbReference>
<dbReference type="AlphaFoldDB" id="Q0AMB7"/>
<evidence type="ECO:0000313" key="3">
    <source>
        <dbReference type="Proteomes" id="UP000001964"/>
    </source>
</evidence>
<dbReference type="KEGG" id="mmr:Mmar10_2284"/>
<comment type="similarity">
    <text evidence="1">Belongs to the FrmR/RcnR family.</text>
</comment>
<dbReference type="PANTHER" id="PTHR33677">
    <property type="entry name" value="TRANSCRIPTIONAL REPRESSOR FRMR-RELATED"/>
    <property type="match status" value="1"/>
</dbReference>
<protein>
    <recommendedName>
        <fullName evidence="4">DNA-binding FrmR family transcriptional regulator</fullName>
    </recommendedName>
</protein>
<dbReference type="InterPro" id="IPR003735">
    <property type="entry name" value="Metal_Tscrpt_repr"/>
</dbReference>
<dbReference type="Gene3D" id="1.20.58.1000">
    <property type="entry name" value="Metal-sensitive repressor, helix protomer"/>
    <property type="match status" value="1"/>
</dbReference>
<dbReference type="HOGENOM" id="CLU_130332_2_3_5"/>
<evidence type="ECO:0000256" key="1">
    <source>
        <dbReference type="ARBA" id="ARBA00005260"/>
    </source>
</evidence>
<proteinExistence type="inferred from homology"/>
<dbReference type="GO" id="GO:0003677">
    <property type="term" value="F:DNA binding"/>
    <property type="evidence" value="ECO:0007669"/>
    <property type="project" value="InterPro"/>
</dbReference>
<dbReference type="PANTHER" id="PTHR33677:SF3">
    <property type="entry name" value="COPPER-SENSING TRANSCRIPTIONAL REPRESSOR RICR"/>
    <property type="match status" value="1"/>
</dbReference>
<accession>Q0AMB7</accession>
<dbReference type="OrthoDB" id="9811244at2"/>
<evidence type="ECO:0000313" key="2">
    <source>
        <dbReference type="EMBL" id="ABI66576.1"/>
    </source>
</evidence>
<dbReference type="Proteomes" id="UP000001964">
    <property type="component" value="Chromosome"/>
</dbReference>
<evidence type="ECO:0008006" key="4">
    <source>
        <dbReference type="Google" id="ProtNLM"/>
    </source>
</evidence>
<dbReference type="InterPro" id="IPR038390">
    <property type="entry name" value="Metal_Tscrpt_repr_sf"/>
</dbReference>
<dbReference type="CDD" id="cd10148">
    <property type="entry name" value="CsoR-like_DUF156"/>
    <property type="match status" value="1"/>
</dbReference>
<dbReference type="STRING" id="394221.Mmar10_2284"/>
<gene>
    <name evidence="2" type="ordered locus">Mmar10_2284</name>
</gene>
<dbReference type="GO" id="GO:0045892">
    <property type="term" value="P:negative regulation of DNA-templated transcription"/>
    <property type="evidence" value="ECO:0007669"/>
    <property type="project" value="UniProtKB-ARBA"/>
</dbReference>
<dbReference type="eggNOG" id="COG1937">
    <property type="taxonomic scope" value="Bacteria"/>
</dbReference>
<dbReference type="GO" id="GO:0046872">
    <property type="term" value="F:metal ion binding"/>
    <property type="evidence" value="ECO:0007669"/>
    <property type="project" value="InterPro"/>
</dbReference>
<keyword evidence="3" id="KW-1185">Reference proteome</keyword>
<sequence>MSETQIPLTPARQKSLTRLKRVEGQVRGIGRMLEEDRYCIDVLTQLSAVKSALAAVEGEILRDHAGHCVAHAIESGDTDAQRAKMDELIGLLAKHYRL</sequence>
<reference evidence="2 3" key="1">
    <citation type="submission" date="2006-08" db="EMBL/GenBank/DDBJ databases">
        <title>Complete sequence of Maricaulis maris MCS10.</title>
        <authorList>
            <consortium name="US DOE Joint Genome Institute"/>
            <person name="Copeland A."/>
            <person name="Lucas S."/>
            <person name="Lapidus A."/>
            <person name="Barry K."/>
            <person name="Detter J.C."/>
            <person name="Glavina del Rio T."/>
            <person name="Hammon N."/>
            <person name="Israni S."/>
            <person name="Dalin E."/>
            <person name="Tice H."/>
            <person name="Pitluck S."/>
            <person name="Saunders E."/>
            <person name="Brettin T."/>
            <person name="Bruce D."/>
            <person name="Han C."/>
            <person name="Tapia R."/>
            <person name="Gilna P."/>
            <person name="Schmutz J."/>
            <person name="Larimer F."/>
            <person name="Land M."/>
            <person name="Hauser L."/>
            <person name="Kyrpides N."/>
            <person name="Mikhailova N."/>
            <person name="Viollier P."/>
            <person name="Stephens C."/>
            <person name="Richardson P."/>
        </authorList>
    </citation>
    <scope>NUCLEOTIDE SEQUENCE [LARGE SCALE GENOMIC DNA]</scope>
    <source>
        <strain evidence="2 3">MCS10</strain>
    </source>
</reference>
<dbReference type="Pfam" id="PF02583">
    <property type="entry name" value="Trns_repr_metal"/>
    <property type="match status" value="1"/>
</dbReference>